<keyword evidence="6" id="KW-0131">Cell cycle</keyword>
<dbReference type="GO" id="GO:1905786">
    <property type="term" value="P:positive regulation of anaphase-promoting complex-dependent catabolic process"/>
    <property type="evidence" value="ECO:0007669"/>
    <property type="project" value="TreeGrafter"/>
</dbReference>
<evidence type="ECO:0000256" key="5">
    <source>
        <dbReference type="ARBA" id="ARBA00022776"/>
    </source>
</evidence>
<feature type="compositionally biased region" description="Polar residues" evidence="8">
    <location>
        <begin position="252"/>
        <end position="261"/>
    </location>
</feature>
<keyword evidence="3" id="KW-0132">Cell division</keyword>
<sequence length="870" mass="95768">MSNLLLTSPFIPSPPSSPQQQQTRKSQKLCHHQSSPQSSPSLHNTSSILSTTMIDCGFGATNRLSTSTSSITDSLLLMSPISSYSNNHHNHFEEMSNLKQPLTDSFQKTPPRSSTSTTVSCPHTAPSHLLTSPQSSHARFSRATSFAQQQDSSTIITSPSKKRLHPLSVLSPHSCQKPHNSIMDNRKCMTACNKTNRRVTTASTPSKPSSVVKRLDFSNLNDTNQEGSTGLTQIFSPFSPKSLSSPKAHTDAFTSQNLSPTNRRRNCDHSLIMSPTNSSTLHADRFIPQRCTSSEMEIAKHLMFTSNEPSTPPSSKISYSQSSNSGQASASSTIMNMPYQFESCLESRLLDSRISDKKIFKFKPTNFHSLNSSSHVISMTGSMGSEETYRNGSQQDHSEEFHTSSSRTDSCFNNQENIRRGNVPSSSMVLSSPKHALQSSTSADSNIQNKLQAVFSCNKQFSQMTEMEKRQLYQSGYGSGGNSKQREISSLPERVLDAPKMLDDFYLNLLDWSSQNVLAVALYDTVYLWDANNGNIHMLTKTSGDSQEEAETNINTITSVAWTMDGAHLAVGTNHCTVELWNVERRKLVRKMLGHSSRVGSLSWNPRCQPILSSGSRDGKILNHDVRVGPGGLYTQSTHGLFMQQHESIPNYPNQVTSVFTGHSQEVCGLKWSPDGSQLASGGNDNTLHIWDASAASFSSSLFTFNEHVAAVKALAWCPWQAHLLASGGGTADRKIHFWNTSNGALLNSVDTKSQVCSLLWSKYDRELVSSHGFSQNQLIIWKYPSLRKVAELTGHTSRVLHLAQSPDGSHVVSAAGDETLRFWKIFSSASDILHASGNTNQLSYGAKQFGRFFTSSNTSNSLNDMMSLR</sequence>
<dbReference type="InterPro" id="IPR033010">
    <property type="entry name" value="Cdc20/Fizzy"/>
</dbReference>
<evidence type="ECO:0000256" key="1">
    <source>
        <dbReference type="ARBA" id="ARBA00006445"/>
    </source>
</evidence>
<dbReference type="GO" id="GO:0010997">
    <property type="term" value="F:anaphase-promoting complex binding"/>
    <property type="evidence" value="ECO:0007669"/>
    <property type="project" value="InterPro"/>
</dbReference>
<keyword evidence="4" id="KW-0677">Repeat</keyword>
<feature type="repeat" description="WD" evidence="7">
    <location>
        <begin position="550"/>
        <end position="591"/>
    </location>
</feature>
<evidence type="ECO:0000256" key="6">
    <source>
        <dbReference type="ARBA" id="ARBA00023306"/>
    </source>
</evidence>
<gene>
    <name evidence="10" type="ORF">C9374_007075</name>
</gene>
<dbReference type="PROSITE" id="PS50082">
    <property type="entry name" value="WD_REPEATS_2"/>
    <property type="match status" value="3"/>
</dbReference>
<feature type="compositionally biased region" description="Polar residues" evidence="8">
    <location>
        <begin position="383"/>
        <end position="395"/>
    </location>
</feature>
<dbReference type="PANTHER" id="PTHR19918:SF8">
    <property type="entry name" value="FI02843P"/>
    <property type="match status" value="1"/>
</dbReference>
<evidence type="ECO:0000256" key="4">
    <source>
        <dbReference type="ARBA" id="ARBA00022737"/>
    </source>
</evidence>
<dbReference type="GO" id="GO:0051301">
    <property type="term" value="P:cell division"/>
    <property type="evidence" value="ECO:0007669"/>
    <property type="project" value="UniProtKB-KW"/>
</dbReference>
<dbReference type="GO" id="GO:0005680">
    <property type="term" value="C:anaphase-promoting complex"/>
    <property type="evidence" value="ECO:0007669"/>
    <property type="project" value="TreeGrafter"/>
</dbReference>
<protein>
    <recommendedName>
        <fullName evidence="9">CDC20/Fizzy WD40 domain-containing protein</fullName>
    </recommendedName>
</protein>
<evidence type="ECO:0000256" key="2">
    <source>
        <dbReference type="ARBA" id="ARBA00022574"/>
    </source>
</evidence>
<dbReference type="GO" id="GO:0031145">
    <property type="term" value="P:anaphase-promoting complex-dependent catabolic process"/>
    <property type="evidence" value="ECO:0007669"/>
    <property type="project" value="TreeGrafter"/>
</dbReference>
<dbReference type="GeneID" id="68099529"/>
<feature type="compositionally biased region" description="Low complexity" evidence="8">
    <location>
        <begin position="32"/>
        <end position="41"/>
    </location>
</feature>
<name>A0AA88H4R9_NAELO</name>
<feature type="repeat" description="WD" evidence="7">
    <location>
        <begin position="660"/>
        <end position="701"/>
    </location>
</feature>
<evidence type="ECO:0000259" key="9">
    <source>
        <dbReference type="Pfam" id="PF24807"/>
    </source>
</evidence>
<dbReference type="RefSeq" id="XP_044555438.1">
    <property type="nucleotide sequence ID" value="XM_044697006.1"/>
</dbReference>
<feature type="repeat" description="WD" evidence="7">
    <location>
        <begin position="793"/>
        <end position="826"/>
    </location>
</feature>
<dbReference type="SUPFAM" id="SSF50978">
    <property type="entry name" value="WD40 repeat-like"/>
    <property type="match status" value="1"/>
</dbReference>
<evidence type="ECO:0000313" key="10">
    <source>
        <dbReference type="EMBL" id="KAG2393544.1"/>
    </source>
</evidence>
<organism evidence="10 11">
    <name type="scientific">Naegleria lovaniensis</name>
    <name type="common">Amoeba</name>
    <dbReference type="NCBI Taxonomy" id="51637"/>
    <lineage>
        <taxon>Eukaryota</taxon>
        <taxon>Discoba</taxon>
        <taxon>Heterolobosea</taxon>
        <taxon>Tetramitia</taxon>
        <taxon>Eutetramitia</taxon>
        <taxon>Vahlkampfiidae</taxon>
        <taxon>Naegleria</taxon>
    </lineage>
</organism>
<dbReference type="Proteomes" id="UP000816034">
    <property type="component" value="Unassembled WGS sequence"/>
</dbReference>
<dbReference type="AlphaFoldDB" id="A0AA88H4R9"/>
<feature type="region of interest" description="Disordered" evidence="8">
    <location>
        <begin position="103"/>
        <end position="136"/>
    </location>
</feature>
<feature type="region of interest" description="Disordered" evidence="8">
    <location>
        <begin position="383"/>
        <end position="430"/>
    </location>
</feature>
<dbReference type="EMBL" id="PYSW02000002">
    <property type="protein sequence ID" value="KAG2393544.1"/>
    <property type="molecule type" value="Genomic_DNA"/>
</dbReference>
<dbReference type="InterPro" id="IPR056150">
    <property type="entry name" value="WD40_CDC20-Fz"/>
</dbReference>
<feature type="region of interest" description="Disordered" evidence="8">
    <location>
        <begin position="240"/>
        <end position="265"/>
    </location>
</feature>
<dbReference type="InterPro" id="IPR036322">
    <property type="entry name" value="WD40_repeat_dom_sf"/>
</dbReference>
<dbReference type="Pfam" id="PF24807">
    <property type="entry name" value="WD40_CDC20-Fz"/>
    <property type="match status" value="1"/>
</dbReference>
<dbReference type="GO" id="GO:1990757">
    <property type="term" value="F:ubiquitin ligase activator activity"/>
    <property type="evidence" value="ECO:0007669"/>
    <property type="project" value="TreeGrafter"/>
</dbReference>
<feature type="compositionally biased region" description="Low complexity" evidence="8">
    <location>
        <begin position="109"/>
        <end position="122"/>
    </location>
</feature>
<feature type="region of interest" description="Disordered" evidence="8">
    <location>
        <begin position="1"/>
        <end position="45"/>
    </location>
</feature>
<evidence type="ECO:0000256" key="3">
    <source>
        <dbReference type="ARBA" id="ARBA00022618"/>
    </source>
</evidence>
<feature type="domain" description="CDC20/Fizzy WD40" evidence="9">
    <location>
        <begin position="496"/>
        <end position="824"/>
    </location>
</feature>
<dbReference type="InterPro" id="IPR015943">
    <property type="entry name" value="WD40/YVTN_repeat-like_dom_sf"/>
</dbReference>
<dbReference type="InterPro" id="IPR001680">
    <property type="entry name" value="WD40_rpt"/>
</dbReference>
<dbReference type="SMART" id="SM00320">
    <property type="entry name" value="WD40"/>
    <property type="match status" value="7"/>
</dbReference>
<dbReference type="Gene3D" id="2.130.10.10">
    <property type="entry name" value="YVTN repeat-like/Quinoprotein amine dehydrogenase"/>
    <property type="match status" value="1"/>
</dbReference>
<dbReference type="PANTHER" id="PTHR19918">
    <property type="entry name" value="CELL DIVISION CYCLE 20 CDC20 FIZZY -RELATED"/>
    <property type="match status" value="1"/>
</dbReference>
<keyword evidence="2 7" id="KW-0853">WD repeat</keyword>
<dbReference type="CDD" id="cd00200">
    <property type="entry name" value="WD40"/>
    <property type="match status" value="1"/>
</dbReference>
<proteinExistence type="inferred from homology"/>
<reference evidence="10 11" key="1">
    <citation type="journal article" date="2018" name="BMC Genomics">
        <title>The genome of Naegleria lovaniensis, the basis for a comparative approach to unravel pathogenicity factors of the human pathogenic amoeba N. fowleri.</title>
        <authorList>
            <person name="Liechti N."/>
            <person name="Schurch N."/>
            <person name="Bruggmann R."/>
            <person name="Wittwer M."/>
        </authorList>
    </citation>
    <scope>NUCLEOTIDE SEQUENCE [LARGE SCALE GENOMIC DNA]</scope>
    <source>
        <strain evidence="10 11">ATCC 30569</strain>
    </source>
</reference>
<feature type="region of interest" description="Disordered" evidence="8">
    <location>
        <begin position="305"/>
        <end position="331"/>
    </location>
</feature>
<feature type="compositionally biased region" description="Polar residues" evidence="8">
    <location>
        <begin position="403"/>
        <end position="416"/>
    </location>
</feature>
<evidence type="ECO:0000256" key="8">
    <source>
        <dbReference type="SAM" id="MobiDB-lite"/>
    </source>
</evidence>
<comment type="caution">
    <text evidence="10">The sequence shown here is derived from an EMBL/GenBank/DDBJ whole genome shotgun (WGS) entry which is preliminary data.</text>
</comment>
<keyword evidence="11" id="KW-1185">Reference proteome</keyword>
<keyword evidence="5" id="KW-0498">Mitosis</keyword>
<accession>A0AA88H4R9</accession>
<comment type="similarity">
    <text evidence="1">Belongs to the WD repeat CDC20/Fizzy family.</text>
</comment>
<evidence type="ECO:0000313" key="11">
    <source>
        <dbReference type="Proteomes" id="UP000816034"/>
    </source>
</evidence>
<feature type="compositionally biased region" description="Low complexity" evidence="8">
    <location>
        <begin position="313"/>
        <end position="331"/>
    </location>
</feature>
<evidence type="ECO:0000256" key="7">
    <source>
        <dbReference type="PROSITE-ProRule" id="PRU00221"/>
    </source>
</evidence>
<dbReference type="PROSITE" id="PS50294">
    <property type="entry name" value="WD_REPEATS_REGION"/>
    <property type="match status" value="2"/>
</dbReference>